<dbReference type="Proteomes" id="UP000438914">
    <property type="component" value="Unassembled WGS sequence"/>
</dbReference>
<gene>
    <name evidence="3" type="ORF">FYJ73_08190</name>
</gene>
<dbReference type="GO" id="GO:0008270">
    <property type="term" value="F:zinc ion binding"/>
    <property type="evidence" value="ECO:0007669"/>
    <property type="project" value="InterPro"/>
</dbReference>
<dbReference type="CDD" id="cd00085">
    <property type="entry name" value="HNHc"/>
    <property type="match status" value="1"/>
</dbReference>
<dbReference type="EMBL" id="VUNG01000019">
    <property type="protein sequence ID" value="MST84647.1"/>
    <property type="molecule type" value="Genomic_DNA"/>
</dbReference>
<dbReference type="Gene3D" id="1.10.30.50">
    <property type="match status" value="1"/>
</dbReference>
<protein>
    <recommendedName>
        <fullName evidence="2">HNH domain-containing protein</fullName>
    </recommendedName>
</protein>
<dbReference type="Pfam" id="PF01844">
    <property type="entry name" value="HNH"/>
    <property type="match status" value="1"/>
</dbReference>
<dbReference type="GO" id="GO:0004519">
    <property type="term" value="F:endonuclease activity"/>
    <property type="evidence" value="ECO:0007669"/>
    <property type="project" value="InterPro"/>
</dbReference>
<name>A0A7K0KFD1_9BACT</name>
<reference evidence="3 4" key="1">
    <citation type="submission" date="2019-08" db="EMBL/GenBank/DDBJ databases">
        <title>In-depth cultivation of the pig gut microbiome towards novel bacterial diversity and tailored functional studies.</title>
        <authorList>
            <person name="Wylensek D."/>
            <person name="Hitch T.C.A."/>
            <person name="Clavel T."/>
        </authorList>
    </citation>
    <scope>NUCLEOTIDE SEQUENCE [LARGE SCALE GENOMIC DNA]</scope>
    <source>
        <strain evidence="3 4">LKV-178-WT-2A</strain>
    </source>
</reference>
<evidence type="ECO:0000259" key="2">
    <source>
        <dbReference type="Pfam" id="PF01844"/>
    </source>
</evidence>
<comment type="caution">
    <text evidence="3">The sequence shown here is derived from an EMBL/GenBank/DDBJ whole genome shotgun (WGS) entry which is preliminary data.</text>
</comment>
<dbReference type="RefSeq" id="WP_154534234.1">
    <property type="nucleotide sequence ID" value="NZ_VUNG01000019.1"/>
</dbReference>
<sequence length="262" mass="30014">MEQIDITYQTFHDAFKRYLLKKNVGDDHRVAALLNVAEHDLPTFIRENVDNQFTSLYDVHDGGLLLTYQDHITTNAVLKAVDRNMDEISYTTVLTYYRRFLKSREYPDGNVAEPLPVPGENSNDQGDDNFDQSEITPGEKDLHEGAEVQLQHASRYERSREAVEECKAYYRSLHHGHLVCECCGFDFSIAYPGLGDDFIEIHHRHPVSQRGGDYQIDPKKDLVPLCSNCHSMIHRIGGPGDCMSLEDLKKRFKGKHYPMPAE</sequence>
<dbReference type="GO" id="GO:0003676">
    <property type="term" value="F:nucleic acid binding"/>
    <property type="evidence" value="ECO:0007669"/>
    <property type="project" value="InterPro"/>
</dbReference>
<proteinExistence type="predicted"/>
<evidence type="ECO:0000313" key="3">
    <source>
        <dbReference type="EMBL" id="MST84647.1"/>
    </source>
</evidence>
<organism evidence="3 4">
    <name type="scientific">Hallella mizrahii</name>
    <dbReference type="NCBI Taxonomy" id="2606637"/>
    <lineage>
        <taxon>Bacteria</taxon>
        <taxon>Pseudomonadati</taxon>
        <taxon>Bacteroidota</taxon>
        <taxon>Bacteroidia</taxon>
        <taxon>Bacteroidales</taxon>
        <taxon>Prevotellaceae</taxon>
        <taxon>Hallella</taxon>
    </lineage>
</organism>
<evidence type="ECO:0000256" key="1">
    <source>
        <dbReference type="SAM" id="MobiDB-lite"/>
    </source>
</evidence>
<keyword evidence="4" id="KW-1185">Reference proteome</keyword>
<feature type="domain" description="HNH" evidence="2">
    <location>
        <begin position="180"/>
        <end position="234"/>
    </location>
</feature>
<dbReference type="AlphaFoldDB" id="A0A7K0KFD1"/>
<dbReference type="InterPro" id="IPR002711">
    <property type="entry name" value="HNH"/>
</dbReference>
<evidence type="ECO:0000313" key="4">
    <source>
        <dbReference type="Proteomes" id="UP000438914"/>
    </source>
</evidence>
<feature type="region of interest" description="Disordered" evidence="1">
    <location>
        <begin position="109"/>
        <end position="137"/>
    </location>
</feature>
<dbReference type="InterPro" id="IPR003615">
    <property type="entry name" value="HNH_nuc"/>
</dbReference>
<accession>A0A7K0KFD1</accession>